<keyword evidence="2" id="KW-1185">Reference proteome</keyword>
<dbReference type="GO" id="GO:0032259">
    <property type="term" value="P:methylation"/>
    <property type="evidence" value="ECO:0007669"/>
    <property type="project" value="UniProtKB-KW"/>
</dbReference>
<name>Q8DIV0_THEVB</name>
<keyword evidence="1" id="KW-0489">Methyltransferase</keyword>
<proteinExistence type="predicted"/>
<dbReference type="eggNOG" id="COG2189">
    <property type="taxonomic scope" value="Bacteria"/>
</dbReference>
<protein>
    <submittedName>
        <fullName evidence="1">Adenine specific DNA methylase</fullName>
    </submittedName>
</protein>
<evidence type="ECO:0000313" key="1">
    <source>
        <dbReference type="EMBL" id="BAC09033.1"/>
    </source>
</evidence>
<dbReference type="KEGG" id="tel:tll1481"/>
<accession>Q8DIV0</accession>
<evidence type="ECO:0000313" key="2">
    <source>
        <dbReference type="Proteomes" id="UP000000440"/>
    </source>
</evidence>
<sequence>MLQFYKAAPLENPPHRLLHGKKGPAYVHVDQIDSIFTYDELRDVAKAVRQVGGHEVHCLAWEFEMELSRKKEALVAETGVNIRLKYIPREIMESNRKEVQFFEAGALEARAIVKDDKVDVELVRFTPALAEVPEKELAALHERAIKSPFDFIDFWAVDFDYSPDKPFEHHWQDFRTRKDRSLKTHSDLGWKYEAPGKHQIAVKVIDVFGVDTTAVLDVEV</sequence>
<dbReference type="EnsemblBacteria" id="BAC09033">
    <property type="protein sequence ID" value="BAC09033"/>
    <property type="gene ID" value="BAC09033"/>
</dbReference>
<dbReference type="AlphaFoldDB" id="Q8DIV0"/>
<keyword evidence="1" id="KW-0808">Transferase</keyword>
<organism evidence="1 2">
    <name type="scientific">Thermosynechococcus vestitus (strain NIES-2133 / IAM M-273 / BP-1)</name>
    <dbReference type="NCBI Taxonomy" id="197221"/>
    <lineage>
        <taxon>Bacteria</taxon>
        <taxon>Bacillati</taxon>
        <taxon>Cyanobacteriota</taxon>
        <taxon>Cyanophyceae</taxon>
        <taxon>Acaryochloridales</taxon>
        <taxon>Thermosynechococcaceae</taxon>
        <taxon>Thermosynechococcus</taxon>
    </lineage>
</organism>
<dbReference type="EMBL" id="BA000039">
    <property type="protein sequence ID" value="BAC09033.1"/>
    <property type="molecule type" value="Genomic_DNA"/>
</dbReference>
<reference evidence="1 2" key="1">
    <citation type="journal article" date="2002" name="DNA Res.">
        <title>Complete genome structure of the thermophilic cyanobacterium Thermosynechococcus elongatus BP-1.</title>
        <authorList>
            <person name="Nakamura Y."/>
            <person name="Kaneko T."/>
            <person name="Sato S."/>
            <person name="Ikeuchi M."/>
            <person name="Katoh H."/>
            <person name="Sasamoto S."/>
            <person name="Watanabe A."/>
            <person name="Iriguchi M."/>
            <person name="Kawashima K."/>
            <person name="Kimura T."/>
            <person name="Kishida Y."/>
            <person name="Kiyokawa C."/>
            <person name="Kohara M."/>
            <person name="Matsumoto M."/>
            <person name="Matsuno A."/>
            <person name="Nakazaki N."/>
            <person name="Shimpo S."/>
            <person name="Sugimoto M."/>
            <person name="Takeuchi C."/>
            <person name="Yamada M."/>
            <person name="Tabata S."/>
        </authorList>
    </citation>
    <scope>NUCLEOTIDE SEQUENCE [LARGE SCALE GENOMIC DNA]</scope>
    <source>
        <strain evidence="2">IAM M-273 / NIES-2133 / BP-1</strain>
    </source>
</reference>
<dbReference type="GO" id="GO:0008168">
    <property type="term" value="F:methyltransferase activity"/>
    <property type="evidence" value="ECO:0007669"/>
    <property type="project" value="UniProtKB-KW"/>
</dbReference>
<dbReference type="Proteomes" id="UP000000440">
    <property type="component" value="Chromosome"/>
</dbReference>
<gene>
    <name evidence="1" type="ordered locus">tll1481</name>
</gene>
<dbReference type="REBASE" id="6358">
    <property type="entry name" value="M.TelBORF1481P"/>
</dbReference>
<dbReference type="STRING" id="197221.gene:10748081"/>